<evidence type="ECO:0000313" key="2">
    <source>
        <dbReference type="Proteomes" id="UP001255856"/>
    </source>
</evidence>
<evidence type="ECO:0000313" key="1">
    <source>
        <dbReference type="EMBL" id="KAK2080184.1"/>
    </source>
</evidence>
<dbReference type="EMBL" id="JASFZW010000001">
    <property type="protein sequence ID" value="KAK2080184.1"/>
    <property type="molecule type" value="Genomic_DNA"/>
</dbReference>
<comment type="caution">
    <text evidence="1">The sequence shown here is derived from an EMBL/GenBank/DDBJ whole genome shotgun (WGS) entry which is preliminary data.</text>
</comment>
<dbReference type="AlphaFoldDB" id="A0AAD9IMV4"/>
<dbReference type="InterPro" id="IPR011335">
    <property type="entry name" value="Restrct_endonuc-II-like"/>
</dbReference>
<dbReference type="PANTHER" id="PTHR46609:SF6">
    <property type="entry name" value="EXONUCLEASE, PHAGE-TYPE_RECB, C-TERMINAL DOMAIN-CONTAINING PROTEIN-RELATED"/>
    <property type="match status" value="1"/>
</dbReference>
<name>A0AAD9IMV4_PROWI</name>
<gene>
    <name evidence="1" type="ORF">QBZ16_000037</name>
</gene>
<dbReference type="InterPro" id="IPR051703">
    <property type="entry name" value="NF-kappa-B_Signaling_Reg"/>
</dbReference>
<dbReference type="InterPro" id="IPR011604">
    <property type="entry name" value="PDDEXK-like_dom_sf"/>
</dbReference>
<protein>
    <submittedName>
        <fullName evidence="1">Uncharacterized protein</fullName>
    </submittedName>
</protein>
<reference evidence="1" key="1">
    <citation type="submission" date="2021-01" db="EMBL/GenBank/DDBJ databases">
        <authorList>
            <person name="Eckstrom K.M.E."/>
        </authorList>
    </citation>
    <scope>NUCLEOTIDE SEQUENCE</scope>
    <source>
        <strain evidence="1">UVCC 0001</strain>
    </source>
</reference>
<proteinExistence type="predicted"/>
<organism evidence="1 2">
    <name type="scientific">Prototheca wickerhamii</name>
    <dbReference type="NCBI Taxonomy" id="3111"/>
    <lineage>
        <taxon>Eukaryota</taxon>
        <taxon>Viridiplantae</taxon>
        <taxon>Chlorophyta</taxon>
        <taxon>core chlorophytes</taxon>
        <taxon>Trebouxiophyceae</taxon>
        <taxon>Chlorellales</taxon>
        <taxon>Chlorellaceae</taxon>
        <taxon>Prototheca</taxon>
    </lineage>
</organism>
<accession>A0AAD9IMV4</accession>
<keyword evidence="2" id="KW-1185">Reference proteome</keyword>
<dbReference type="SUPFAM" id="SSF52980">
    <property type="entry name" value="Restriction endonuclease-like"/>
    <property type="match status" value="1"/>
</dbReference>
<dbReference type="GO" id="GO:0006281">
    <property type="term" value="P:DNA repair"/>
    <property type="evidence" value="ECO:0007669"/>
    <property type="project" value="UniProtKB-ARBA"/>
</dbReference>
<dbReference type="Gene3D" id="3.90.320.10">
    <property type="match status" value="1"/>
</dbReference>
<sequence length="223" mass="25194">MPTGLHFLAGHPLLRGAAPGLMVGASPDALVWHPASSEWCPQEAGGRWVPDPSGRSEGLGKLEVVEIKNRCPFAVARRGALPYALVAREATEQVPPIHMAQLQLHMLCTDQLHIFRVKRDDAICEGMLAFAQTLWKEYVRPGQRPRAVPRGLWTEEAAYLGLLQRCRAEASRTRALLIGNAEGRVHGPLWPRFRRPEYRTLWFIPVVSERKQRARRRKKHVLV</sequence>
<dbReference type="Proteomes" id="UP001255856">
    <property type="component" value="Unassembled WGS sequence"/>
</dbReference>
<dbReference type="PANTHER" id="PTHR46609">
    <property type="entry name" value="EXONUCLEASE, PHAGE-TYPE/RECB, C-TERMINAL DOMAIN-CONTAINING PROTEIN"/>
    <property type="match status" value="1"/>
</dbReference>